<dbReference type="Proteomes" id="UP000076268">
    <property type="component" value="Unassembled WGS sequence"/>
</dbReference>
<keyword evidence="19" id="KW-1185">Reference proteome</keyword>
<comment type="catalytic activity">
    <reaction evidence="15">
        <text>IMP + diphosphate = hypoxanthine + 5-phospho-alpha-D-ribose 1-diphosphate</text>
        <dbReference type="Rhea" id="RHEA:17973"/>
        <dbReference type="ChEBI" id="CHEBI:17368"/>
        <dbReference type="ChEBI" id="CHEBI:33019"/>
        <dbReference type="ChEBI" id="CHEBI:58017"/>
        <dbReference type="ChEBI" id="CHEBI:58053"/>
        <dbReference type="EC" id="2.4.2.8"/>
    </reaction>
    <physiologicalReaction direction="right-to-left" evidence="15">
        <dbReference type="Rhea" id="RHEA:17975"/>
    </physiologicalReaction>
</comment>
<comment type="caution">
    <text evidence="18">The sequence shown here is derived from an EMBL/GenBank/DDBJ whole genome shotgun (WGS) entry which is preliminary data.</text>
</comment>
<evidence type="ECO:0000259" key="17">
    <source>
        <dbReference type="Pfam" id="PF00156"/>
    </source>
</evidence>
<evidence type="ECO:0000256" key="4">
    <source>
        <dbReference type="ARBA" id="ARBA00004669"/>
    </source>
</evidence>
<dbReference type="InterPro" id="IPR050408">
    <property type="entry name" value="HGPRT"/>
</dbReference>
<comment type="pathway">
    <text evidence="5">Purine metabolism; GMP biosynthesis via salvage pathway; GMP from guanine: step 1/1.</text>
</comment>
<evidence type="ECO:0000256" key="16">
    <source>
        <dbReference type="RuleBase" id="RU364099"/>
    </source>
</evidence>
<dbReference type="STRING" id="1794912.AXX12_01680"/>
<dbReference type="EC" id="2.4.2.8" evidence="16"/>
<keyword evidence="11 16" id="KW-0660">Purine salvage</keyword>
<dbReference type="FunFam" id="3.40.50.2020:FF:000006">
    <property type="entry name" value="Hypoxanthine phosphoribosyltransferase"/>
    <property type="match status" value="1"/>
</dbReference>
<evidence type="ECO:0000256" key="1">
    <source>
        <dbReference type="ARBA" id="ARBA00001946"/>
    </source>
</evidence>
<dbReference type="GO" id="GO:0032263">
    <property type="term" value="P:GMP salvage"/>
    <property type="evidence" value="ECO:0007669"/>
    <property type="project" value="TreeGrafter"/>
</dbReference>
<evidence type="ECO:0000256" key="9">
    <source>
        <dbReference type="ARBA" id="ARBA00022679"/>
    </source>
</evidence>
<dbReference type="NCBIfam" id="TIGR01203">
    <property type="entry name" value="HGPRTase"/>
    <property type="match status" value="1"/>
</dbReference>
<comment type="catalytic activity">
    <reaction evidence="14">
        <text>GMP + diphosphate = guanine + 5-phospho-alpha-D-ribose 1-diphosphate</text>
        <dbReference type="Rhea" id="RHEA:25424"/>
        <dbReference type="ChEBI" id="CHEBI:16235"/>
        <dbReference type="ChEBI" id="CHEBI:33019"/>
        <dbReference type="ChEBI" id="CHEBI:58017"/>
        <dbReference type="ChEBI" id="CHEBI:58115"/>
        <dbReference type="EC" id="2.4.2.8"/>
    </reaction>
    <physiologicalReaction direction="right-to-left" evidence="14">
        <dbReference type="Rhea" id="RHEA:25426"/>
    </physiologicalReaction>
</comment>
<dbReference type="GO" id="GO:0006166">
    <property type="term" value="P:purine ribonucleoside salvage"/>
    <property type="evidence" value="ECO:0007669"/>
    <property type="project" value="UniProtKB-KW"/>
</dbReference>
<evidence type="ECO:0000256" key="10">
    <source>
        <dbReference type="ARBA" id="ARBA00022723"/>
    </source>
</evidence>
<dbReference type="GO" id="GO:0052657">
    <property type="term" value="F:guanine phosphoribosyltransferase activity"/>
    <property type="evidence" value="ECO:0007669"/>
    <property type="project" value="UniProtKB-ARBA"/>
</dbReference>
<dbReference type="GO" id="GO:0046100">
    <property type="term" value="P:hypoxanthine metabolic process"/>
    <property type="evidence" value="ECO:0007669"/>
    <property type="project" value="TreeGrafter"/>
</dbReference>
<dbReference type="CDD" id="cd06223">
    <property type="entry name" value="PRTases_typeI"/>
    <property type="match status" value="1"/>
</dbReference>
<evidence type="ECO:0000256" key="11">
    <source>
        <dbReference type="ARBA" id="ARBA00022726"/>
    </source>
</evidence>
<name>A0A154BWJ3_ANASB</name>
<evidence type="ECO:0000313" key="19">
    <source>
        <dbReference type="Proteomes" id="UP000076268"/>
    </source>
</evidence>
<dbReference type="GO" id="GO:0005829">
    <property type="term" value="C:cytosol"/>
    <property type="evidence" value="ECO:0007669"/>
    <property type="project" value="TreeGrafter"/>
</dbReference>
<comment type="pathway">
    <text evidence="4 16">Purine metabolism; IMP biosynthesis via salvage pathway; IMP from hypoxanthine: step 1/1.</text>
</comment>
<dbReference type="GO" id="GO:0032264">
    <property type="term" value="P:IMP salvage"/>
    <property type="evidence" value="ECO:0007669"/>
    <property type="project" value="UniProtKB-UniPathway"/>
</dbReference>
<evidence type="ECO:0000256" key="3">
    <source>
        <dbReference type="ARBA" id="ARBA00004496"/>
    </source>
</evidence>
<evidence type="ECO:0000256" key="5">
    <source>
        <dbReference type="ARBA" id="ARBA00004676"/>
    </source>
</evidence>
<dbReference type="PANTHER" id="PTHR43340:SF1">
    <property type="entry name" value="HYPOXANTHINE PHOSPHORIBOSYLTRANSFERASE"/>
    <property type="match status" value="1"/>
</dbReference>
<evidence type="ECO:0000256" key="2">
    <source>
        <dbReference type="ARBA" id="ARBA00002049"/>
    </source>
</evidence>
<evidence type="ECO:0000256" key="6">
    <source>
        <dbReference type="ARBA" id="ARBA00008391"/>
    </source>
</evidence>
<keyword evidence="9 16" id="KW-0808">Transferase</keyword>
<evidence type="ECO:0000256" key="7">
    <source>
        <dbReference type="ARBA" id="ARBA00022490"/>
    </source>
</evidence>
<evidence type="ECO:0000256" key="14">
    <source>
        <dbReference type="ARBA" id="ARBA00048811"/>
    </source>
</evidence>
<dbReference type="InterPro" id="IPR029057">
    <property type="entry name" value="PRTase-like"/>
</dbReference>
<dbReference type="AlphaFoldDB" id="A0A154BWJ3"/>
<evidence type="ECO:0000256" key="12">
    <source>
        <dbReference type="ARBA" id="ARBA00022741"/>
    </source>
</evidence>
<evidence type="ECO:0000256" key="8">
    <source>
        <dbReference type="ARBA" id="ARBA00022676"/>
    </source>
</evidence>
<dbReference type="GO" id="GO:0000166">
    <property type="term" value="F:nucleotide binding"/>
    <property type="evidence" value="ECO:0007669"/>
    <property type="project" value="UniProtKB-KW"/>
</dbReference>
<comment type="function">
    <text evidence="2">Purine salvage pathway enzyme that catalyzes the transfer of the ribosyl-5-phosphate group from 5-phospho-alpha-D-ribose 1-diphosphate (PRPP) to the N9 position of the 6-oxopurines hypoxanthine and guanine to form the corresponding ribonucleotides IMP (inosine 5'-monophosphate) and GMP (guanosine 5'-monophosphate), with the release of PPi.</text>
</comment>
<keyword evidence="10 16" id="KW-0479">Metal-binding</keyword>
<dbReference type="EMBL" id="LSGP01000001">
    <property type="protein sequence ID" value="KYZ78309.1"/>
    <property type="molecule type" value="Genomic_DNA"/>
</dbReference>
<keyword evidence="13 16" id="KW-0460">Magnesium</keyword>
<proteinExistence type="inferred from homology"/>
<feature type="domain" description="Phosphoribosyltransferase" evidence="17">
    <location>
        <begin position="13"/>
        <end position="159"/>
    </location>
</feature>
<dbReference type="GO" id="GO:0006178">
    <property type="term" value="P:guanine salvage"/>
    <property type="evidence" value="ECO:0007669"/>
    <property type="project" value="TreeGrafter"/>
</dbReference>
<keyword evidence="12 16" id="KW-0547">Nucleotide-binding</keyword>
<dbReference type="UniPathway" id="UPA00591">
    <property type="reaction ID" value="UER00648"/>
</dbReference>
<evidence type="ECO:0000313" key="18">
    <source>
        <dbReference type="EMBL" id="KYZ78309.1"/>
    </source>
</evidence>
<comment type="subcellular location">
    <subcellularLocation>
        <location evidence="3 16">Cytoplasm</location>
    </subcellularLocation>
</comment>
<keyword evidence="8 16" id="KW-0328">Glycosyltransferase</keyword>
<dbReference type="InterPro" id="IPR005904">
    <property type="entry name" value="Hxn_phspho_trans"/>
</dbReference>
<reference evidence="18 19" key="1">
    <citation type="submission" date="2016-02" db="EMBL/GenBank/DDBJ databases">
        <title>Anaerosporomusa subterraneum gen. nov., sp. nov., a spore-forming obligate anaerobe isolated from saprolite.</title>
        <authorList>
            <person name="Choi J.K."/>
            <person name="Shah M."/>
            <person name="Yee N."/>
        </authorList>
    </citation>
    <scope>NUCLEOTIDE SEQUENCE [LARGE SCALE GENOMIC DNA]</scope>
    <source>
        <strain evidence="18 19">RU4</strain>
    </source>
</reference>
<dbReference type="RefSeq" id="WP_066237312.1">
    <property type="nucleotide sequence ID" value="NZ_LSGP01000001.1"/>
</dbReference>
<comment type="cofactor">
    <cofactor evidence="1 16">
        <name>Mg(2+)</name>
        <dbReference type="ChEBI" id="CHEBI:18420"/>
    </cofactor>
</comment>
<dbReference type="OrthoDB" id="9802824at2"/>
<evidence type="ECO:0000256" key="15">
    <source>
        <dbReference type="ARBA" id="ARBA00049402"/>
    </source>
</evidence>
<dbReference type="PANTHER" id="PTHR43340">
    <property type="entry name" value="HYPOXANTHINE-GUANINE PHOSPHORIBOSYLTRANSFERASE"/>
    <property type="match status" value="1"/>
</dbReference>
<dbReference type="InterPro" id="IPR000836">
    <property type="entry name" value="PRTase_dom"/>
</dbReference>
<dbReference type="GO" id="GO:0004422">
    <property type="term" value="F:hypoxanthine phosphoribosyltransferase activity"/>
    <property type="evidence" value="ECO:0007669"/>
    <property type="project" value="InterPro"/>
</dbReference>
<dbReference type="GO" id="GO:0000287">
    <property type="term" value="F:magnesium ion binding"/>
    <property type="evidence" value="ECO:0007669"/>
    <property type="project" value="TreeGrafter"/>
</dbReference>
<dbReference type="Gene3D" id="3.40.50.2020">
    <property type="match status" value="1"/>
</dbReference>
<comment type="similarity">
    <text evidence="6 16">Belongs to the purine/pyrimidine phosphoribosyltransferase family.</text>
</comment>
<keyword evidence="7 16" id="KW-0963">Cytoplasm</keyword>
<evidence type="ECO:0000256" key="13">
    <source>
        <dbReference type="ARBA" id="ARBA00022842"/>
    </source>
</evidence>
<dbReference type="Pfam" id="PF00156">
    <property type="entry name" value="Pribosyltran"/>
    <property type="match status" value="1"/>
</dbReference>
<organism evidence="18 19">
    <name type="scientific">Anaerosporomusa subterranea</name>
    <dbReference type="NCBI Taxonomy" id="1794912"/>
    <lineage>
        <taxon>Bacteria</taxon>
        <taxon>Bacillati</taxon>
        <taxon>Bacillota</taxon>
        <taxon>Negativicutes</taxon>
        <taxon>Acetonemataceae</taxon>
        <taxon>Anaerosporomusa</taxon>
    </lineage>
</organism>
<sequence>MMNDIKEILIDKDQLAERVRELGEEISADYAGKEILMIGVLRGAVIFMADLARAISVPVALDFMAVSSYGASTSSSGVVRILKDLDEELDGRHVLIVEDIIDSGLTLNYLVENLKSRRPASVKLCTLLNKPSRRKAPVHVDYNGFTIPDYFVVGYGLDFAEKYRNLPFIGVLKPEAYGG</sequence>
<protein>
    <recommendedName>
        <fullName evidence="16">Hypoxanthine phosphoribosyltransferase</fullName>
        <ecNumber evidence="16">2.4.2.8</ecNumber>
    </recommendedName>
</protein>
<dbReference type="SUPFAM" id="SSF53271">
    <property type="entry name" value="PRTase-like"/>
    <property type="match status" value="1"/>
</dbReference>
<gene>
    <name evidence="18" type="ORF">AXX12_01680</name>
</gene>
<accession>A0A154BWJ3</accession>